<dbReference type="RefSeq" id="WP_013548980.1">
    <property type="nucleotide sequence ID" value="NC_014934.1"/>
</dbReference>
<dbReference type="STRING" id="688270.Celal_0124"/>
<dbReference type="HOGENOM" id="CLU_1649083_0_0_10"/>
<organism evidence="4 5">
    <name type="scientific">Cellulophaga algicola (strain DSM 14237 / IC166 / ACAM 630)</name>
    <dbReference type="NCBI Taxonomy" id="688270"/>
    <lineage>
        <taxon>Bacteria</taxon>
        <taxon>Pseudomonadati</taxon>
        <taxon>Bacteroidota</taxon>
        <taxon>Flavobacteriia</taxon>
        <taxon>Flavobacteriales</taxon>
        <taxon>Flavobacteriaceae</taxon>
        <taxon>Cellulophaga</taxon>
    </lineage>
</organism>
<evidence type="ECO:0000313" key="5">
    <source>
        <dbReference type="Proteomes" id="UP000008634"/>
    </source>
</evidence>
<dbReference type="EMBL" id="CP002453">
    <property type="protein sequence ID" value="ADV47481.1"/>
    <property type="molecule type" value="Genomic_DNA"/>
</dbReference>
<evidence type="ECO:0000259" key="3">
    <source>
        <dbReference type="PROSITE" id="PS50222"/>
    </source>
</evidence>
<dbReference type="Gene3D" id="1.10.238.10">
    <property type="entry name" value="EF-hand"/>
    <property type="match status" value="1"/>
</dbReference>
<dbReference type="InterPro" id="IPR002048">
    <property type="entry name" value="EF_hand_dom"/>
</dbReference>
<dbReference type="SUPFAM" id="SSF47473">
    <property type="entry name" value="EF-hand"/>
    <property type="match status" value="1"/>
</dbReference>
<keyword evidence="2" id="KW-0732">Signal</keyword>
<keyword evidence="5" id="KW-1185">Reference proteome</keyword>
<dbReference type="PROSITE" id="PS50222">
    <property type="entry name" value="EF_HAND_2"/>
    <property type="match status" value="1"/>
</dbReference>
<dbReference type="GO" id="GO:0005509">
    <property type="term" value="F:calcium ion binding"/>
    <property type="evidence" value="ECO:0007669"/>
    <property type="project" value="InterPro"/>
</dbReference>
<evidence type="ECO:0000313" key="4">
    <source>
        <dbReference type="EMBL" id="ADV47481.1"/>
    </source>
</evidence>
<feature type="domain" description="EF-hand" evidence="3">
    <location>
        <begin position="123"/>
        <end position="158"/>
    </location>
</feature>
<feature type="region of interest" description="Disordered" evidence="1">
    <location>
        <begin position="24"/>
        <end position="46"/>
    </location>
</feature>
<dbReference type="eggNOG" id="ENOG5030RPS">
    <property type="taxonomic scope" value="Bacteria"/>
</dbReference>
<accession>E6X732</accession>
<protein>
    <recommendedName>
        <fullName evidence="3">EF-hand domain-containing protein</fullName>
    </recommendedName>
</protein>
<dbReference type="AlphaFoldDB" id="E6X732"/>
<evidence type="ECO:0000256" key="1">
    <source>
        <dbReference type="SAM" id="MobiDB-lite"/>
    </source>
</evidence>
<dbReference type="OrthoDB" id="9796530at2"/>
<dbReference type="PROSITE" id="PS51257">
    <property type="entry name" value="PROKAR_LIPOPROTEIN"/>
    <property type="match status" value="1"/>
</dbReference>
<dbReference type="InterPro" id="IPR011992">
    <property type="entry name" value="EF-hand-dom_pair"/>
</dbReference>
<dbReference type="Proteomes" id="UP000008634">
    <property type="component" value="Chromosome"/>
</dbReference>
<sequence length="160" mass="17632">MRILKIIGLSLIIISFGACKDPNNKLKEGPRSPGPNGPLSASDFNRDGTVTKAKMDEFITMGPERKVGLVAYFDEFDTDANGILSPKELPLVTPPFAFDGTDADGDGSVSKNEMKTYVKDRLYRQMGLEEFFTLIDTDHNLEITPAEMEAAHKNGQLPHE</sequence>
<dbReference type="Pfam" id="PF13202">
    <property type="entry name" value="EF-hand_5"/>
    <property type="match status" value="2"/>
</dbReference>
<feature type="chain" id="PRO_5003215504" description="EF-hand domain-containing protein" evidence="2">
    <location>
        <begin position="21"/>
        <end position="160"/>
    </location>
</feature>
<gene>
    <name evidence="4" type="ordered locus">Celal_0124</name>
</gene>
<feature type="signal peptide" evidence="2">
    <location>
        <begin position="1"/>
        <end position="20"/>
    </location>
</feature>
<dbReference type="KEGG" id="cao:Celal_0124"/>
<proteinExistence type="predicted"/>
<reference evidence="4 5" key="1">
    <citation type="journal article" date="2010" name="Stand. Genomic Sci.">
        <title>Complete genome sequence of Cellulophaga algicola type strain (IC166).</title>
        <authorList>
            <person name="Abt B."/>
            <person name="Lu M."/>
            <person name="Misra M."/>
            <person name="Han C."/>
            <person name="Nolan M."/>
            <person name="Lucas S."/>
            <person name="Hammon N."/>
            <person name="Deshpande S."/>
            <person name="Cheng J.F."/>
            <person name="Tapia R."/>
            <person name="Goodwin L."/>
            <person name="Pitluck S."/>
            <person name="Liolios K."/>
            <person name="Pagani I."/>
            <person name="Ivanova N."/>
            <person name="Mavromatis K."/>
            <person name="Ovchinikova G."/>
            <person name="Pati A."/>
            <person name="Chen A."/>
            <person name="Palaniappan K."/>
            <person name="Land M."/>
            <person name="Hauser L."/>
            <person name="Chang Y.J."/>
            <person name="Jeffries C.D."/>
            <person name="Detter J.C."/>
            <person name="Brambilla E."/>
            <person name="Rohde M."/>
            <person name="Tindall B.J."/>
            <person name="Goker M."/>
            <person name="Woyke T."/>
            <person name="Bristow J."/>
            <person name="Eisen J.A."/>
            <person name="Markowitz V."/>
            <person name="Hugenholtz P."/>
            <person name="Kyrpides N.C."/>
            <person name="Klenk H.P."/>
            <person name="Lapidus A."/>
        </authorList>
    </citation>
    <scope>NUCLEOTIDE SEQUENCE [LARGE SCALE GENOMIC DNA]</scope>
    <source>
        <strain evidence="5">DSM 14237 / IC166 / ACAM 630</strain>
    </source>
</reference>
<evidence type="ECO:0000256" key="2">
    <source>
        <dbReference type="SAM" id="SignalP"/>
    </source>
</evidence>
<name>E6X732_CELAD</name>